<organism evidence="2 4">
    <name type="scientific">Pontibacter toksunensis</name>
    <dbReference type="NCBI Taxonomy" id="1332631"/>
    <lineage>
        <taxon>Bacteria</taxon>
        <taxon>Pseudomonadati</taxon>
        <taxon>Bacteroidota</taxon>
        <taxon>Cytophagia</taxon>
        <taxon>Cytophagales</taxon>
        <taxon>Hymenobacteraceae</taxon>
        <taxon>Pontibacter</taxon>
    </lineage>
</organism>
<gene>
    <name evidence="2" type="ORF">ACFS7Z_14825</name>
    <name evidence="3" type="ORF">ACFS7Z_25375</name>
</gene>
<evidence type="ECO:0000256" key="1">
    <source>
        <dbReference type="SAM" id="MobiDB-lite"/>
    </source>
</evidence>
<reference evidence="4" key="2">
    <citation type="journal article" date="2019" name="Int. J. Syst. Evol. Microbiol.">
        <title>The Global Catalogue of Microorganisms (GCM) 10K type strain sequencing project: providing services to taxonomists for standard genome sequencing and annotation.</title>
        <authorList>
            <consortium name="The Broad Institute Genomics Platform"/>
            <consortium name="The Broad Institute Genome Sequencing Center for Infectious Disease"/>
            <person name="Wu L."/>
            <person name="Ma J."/>
        </authorList>
    </citation>
    <scope>NUCLEOTIDE SEQUENCE [LARGE SCALE GENOMIC DNA]</scope>
    <source>
        <strain evidence="4">KCTC 23984</strain>
    </source>
</reference>
<proteinExistence type="predicted"/>
<dbReference type="Pfam" id="PF13668">
    <property type="entry name" value="Ferritin_2"/>
    <property type="match status" value="1"/>
</dbReference>
<feature type="compositionally biased region" description="Basic and acidic residues" evidence="1">
    <location>
        <begin position="1"/>
        <end position="19"/>
    </location>
</feature>
<sequence length="107" mass="11593">MLKFTEFKGKAHGPDEGLSKSRRSFLQYSGAALATSAILLSGCEMLEEYIPPKNPNSPNKVNLGSGDIGILNYAYALEQLEAAFYTKVALLGFYIGASAEEIKVLED</sequence>
<dbReference type="Proteomes" id="UP001597641">
    <property type="component" value="Unassembled WGS sequence"/>
</dbReference>
<dbReference type="EMBL" id="JBHUOX010000011">
    <property type="protein sequence ID" value="MFD3001643.1"/>
    <property type="molecule type" value="Genomic_DNA"/>
</dbReference>
<evidence type="ECO:0000313" key="4">
    <source>
        <dbReference type="Proteomes" id="UP001597641"/>
    </source>
</evidence>
<feature type="region of interest" description="Disordered" evidence="1">
    <location>
        <begin position="1"/>
        <end position="20"/>
    </location>
</feature>
<accession>A0ABW6BV13</accession>
<evidence type="ECO:0000313" key="3">
    <source>
        <dbReference type="EMBL" id="MFD3003712.1"/>
    </source>
</evidence>
<feature type="non-terminal residue" evidence="2">
    <location>
        <position position="107"/>
    </location>
</feature>
<comment type="caution">
    <text evidence="2">The sequence shown here is derived from an EMBL/GenBank/DDBJ whole genome shotgun (WGS) entry which is preliminary data.</text>
</comment>
<protein>
    <submittedName>
        <fullName evidence="2">Ferritin-like domain-containing protein</fullName>
    </submittedName>
</protein>
<reference evidence="2" key="3">
    <citation type="submission" date="2024-09" db="EMBL/GenBank/DDBJ databases">
        <authorList>
            <person name="Sun Q."/>
            <person name="Mori K."/>
        </authorList>
    </citation>
    <scope>NUCLEOTIDE SEQUENCE</scope>
    <source>
        <strain evidence="2">KCTC 23984</strain>
    </source>
</reference>
<name>A0ABW6BV13_9BACT</name>
<reference evidence="2" key="1">
    <citation type="journal article" date="2014" name="Int. J. Syst. Evol. Microbiol.">
        <title>Complete genome of a new Firmicutes species belonging to the dominant human colonic microbiota ('Ruminococcus bicirculans') reveals two chromosomes and a selective capacity to utilize plant glucans.</title>
        <authorList>
            <consortium name="NISC Comparative Sequencing Program"/>
            <person name="Wegmann U."/>
            <person name="Louis P."/>
            <person name="Goesmann A."/>
            <person name="Henrissat B."/>
            <person name="Duncan S.H."/>
            <person name="Flint H.J."/>
        </authorList>
    </citation>
    <scope>NUCLEOTIDE SEQUENCE</scope>
    <source>
        <strain evidence="2">KCTC 23984</strain>
    </source>
</reference>
<dbReference type="EMBL" id="JBHUOX010000038">
    <property type="protein sequence ID" value="MFD3003712.1"/>
    <property type="molecule type" value="Genomic_DNA"/>
</dbReference>
<keyword evidence="4" id="KW-1185">Reference proteome</keyword>
<dbReference type="RefSeq" id="WP_377485948.1">
    <property type="nucleotide sequence ID" value="NZ_JBHUOX010000011.1"/>
</dbReference>
<evidence type="ECO:0000313" key="2">
    <source>
        <dbReference type="EMBL" id="MFD3001643.1"/>
    </source>
</evidence>